<keyword evidence="5 7" id="KW-1133">Transmembrane helix</keyword>
<dbReference type="InterPro" id="IPR037185">
    <property type="entry name" value="EmrE-like"/>
</dbReference>
<feature type="transmembrane region" description="Helical" evidence="7">
    <location>
        <begin position="214"/>
        <end position="234"/>
    </location>
</feature>
<accession>A0A7W8ZYV8</accession>
<keyword evidence="4 7" id="KW-0812">Transmembrane</keyword>
<dbReference type="OrthoDB" id="4833087at2"/>
<gene>
    <name evidence="9" type="ORF">BJ997_003279</name>
</gene>
<protein>
    <submittedName>
        <fullName evidence="9">Drug/metabolite transporter (DMT)-like permease</fullName>
    </submittedName>
</protein>
<keyword evidence="6 7" id="KW-0472">Membrane</keyword>
<feature type="transmembrane region" description="Helical" evidence="7">
    <location>
        <begin position="255"/>
        <end position="283"/>
    </location>
</feature>
<evidence type="ECO:0000256" key="4">
    <source>
        <dbReference type="ARBA" id="ARBA00022692"/>
    </source>
</evidence>
<dbReference type="EMBL" id="JACHBQ010000001">
    <property type="protein sequence ID" value="MBB5642731.1"/>
    <property type="molecule type" value="Genomic_DNA"/>
</dbReference>
<dbReference type="AlphaFoldDB" id="A0A7W8ZYV8"/>
<dbReference type="SUPFAM" id="SSF103481">
    <property type="entry name" value="Multidrug resistance efflux transporter EmrE"/>
    <property type="match status" value="2"/>
</dbReference>
<dbReference type="GO" id="GO:0005886">
    <property type="term" value="C:plasma membrane"/>
    <property type="evidence" value="ECO:0007669"/>
    <property type="project" value="UniProtKB-SubCell"/>
</dbReference>
<dbReference type="PANTHER" id="PTHR42920:SF5">
    <property type="entry name" value="EAMA DOMAIN-CONTAINING PROTEIN"/>
    <property type="match status" value="1"/>
</dbReference>
<keyword evidence="3" id="KW-1003">Cell membrane</keyword>
<feature type="transmembrane region" description="Helical" evidence="7">
    <location>
        <begin position="71"/>
        <end position="87"/>
    </location>
</feature>
<comment type="caution">
    <text evidence="9">The sequence shown here is derived from an EMBL/GenBank/DDBJ whole genome shotgun (WGS) entry which is preliminary data.</text>
</comment>
<feature type="transmembrane region" description="Helical" evidence="7">
    <location>
        <begin position="187"/>
        <end position="208"/>
    </location>
</feature>
<dbReference type="InterPro" id="IPR000620">
    <property type="entry name" value="EamA_dom"/>
</dbReference>
<comment type="similarity">
    <text evidence="2">Belongs to the EamA transporter family.</text>
</comment>
<evidence type="ECO:0000256" key="3">
    <source>
        <dbReference type="ARBA" id="ARBA00022475"/>
    </source>
</evidence>
<evidence type="ECO:0000256" key="1">
    <source>
        <dbReference type="ARBA" id="ARBA00004651"/>
    </source>
</evidence>
<feature type="domain" description="EamA" evidence="8">
    <location>
        <begin position="15"/>
        <end position="142"/>
    </location>
</feature>
<evidence type="ECO:0000256" key="5">
    <source>
        <dbReference type="ARBA" id="ARBA00022989"/>
    </source>
</evidence>
<evidence type="ECO:0000313" key="10">
    <source>
        <dbReference type="Proteomes" id="UP000561726"/>
    </source>
</evidence>
<dbReference type="PANTHER" id="PTHR42920">
    <property type="entry name" value="OS03G0707200 PROTEIN-RELATED"/>
    <property type="match status" value="1"/>
</dbReference>
<dbReference type="RefSeq" id="WP_035835412.1">
    <property type="nucleotide sequence ID" value="NZ_JACHBQ010000001.1"/>
</dbReference>
<comment type="subcellular location">
    <subcellularLocation>
        <location evidence="1">Cell membrane</location>
        <topology evidence="1">Multi-pass membrane protein</topology>
    </subcellularLocation>
</comment>
<name>A0A7W8ZYV8_9MICO</name>
<dbReference type="InterPro" id="IPR051258">
    <property type="entry name" value="Diverse_Substrate_Transporter"/>
</dbReference>
<evidence type="ECO:0000256" key="7">
    <source>
        <dbReference type="SAM" id="Phobius"/>
    </source>
</evidence>
<dbReference type="Pfam" id="PF00892">
    <property type="entry name" value="EamA"/>
    <property type="match status" value="2"/>
</dbReference>
<evidence type="ECO:0000313" key="9">
    <source>
        <dbReference type="EMBL" id="MBB5642731.1"/>
    </source>
</evidence>
<evidence type="ECO:0000256" key="2">
    <source>
        <dbReference type="ARBA" id="ARBA00007362"/>
    </source>
</evidence>
<feature type="domain" description="EamA" evidence="8">
    <location>
        <begin position="152"/>
        <end position="286"/>
    </location>
</feature>
<dbReference type="Proteomes" id="UP000561726">
    <property type="component" value="Unassembled WGS sequence"/>
</dbReference>
<feature type="transmembrane region" description="Helical" evidence="7">
    <location>
        <begin position="36"/>
        <end position="59"/>
    </location>
</feature>
<organism evidence="9 10">
    <name type="scientific">Cryobacterium roopkundense</name>
    <dbReference type="NCBI Taxonomy" id="1001240"/>
    <lineage>
        <taxon>Bacteria</taxon>
        <taxon>Bacillati</taxon>
        <taxon>Actinomycetota</taxon>
        <taxon>Actinomycetes</taxon>
        <taxon>Micrococcales</taxon>
        <taxon>Microbacteriaceae</taxon>
        <taxon>Cryobacterium</taxon>
    </lineage>
</organism>
<feature type="transmembrane region" description="Helical" evidence="7">
    <location>
        <begin position="126"/>
        <end position="143"/>
    </location>
</feature>
<reference evidence="9 10" key="1">
    <citation type="submission" date="2020-08" db="EMBL/GenBank/DDBJ databases">
        <title>Sequencing the genomes of 1000 actinobacteria strains.</title>
        <authorList>
            <person name="Klenk H.-P."/>
        </authorList>
    </citation>
    <scope>NUCLEOTIDE SEQUENCE [LARGE SCALE GENOMIC DNA]</scope>
    <source>
        <strain evidence="9 10">DSM 21065</strain>
    </source>
</reference>
<feature type="transmembrane region" description="Helical" evidence="7">
    <location>
        <begin position="12"/>
        <end position="30"/>
    </location>
</feature>
<sequence>MISSGLLARYRVDAVLLLVAIVWGGSYLSAKVLTEQASVGAVLALRFLVAAAALYVVWLVRRERRPTRGELAVGVLLGVTQSAILWLETLGVAFTSATNAGLIISLTIILTPILESVARRQWLPRPFFVAAVMAVVGVALLVSGNGFHAPNVGDLLILAAALVRSVHVTMVGHLTRGRRYSTITLTLIQAVVGSIIFTATDVPGLLYAVTTFGWAAWLGVLYLGLACSVFAFLAQMWAIRRTSAARASLLMGTEPVWAVLVGVTIGAETLGIVGVIGAVLIIASTYWGQRVEAVHRARADAAEPRHPLPVS</sequence>
<evidence type="ECO:0000259" key="8">
    <source>
        <dbReference type="Pfam" id="PF00892"/>
    </source>
</evidence>
<evidence type="ECO:0000256" key="6">
    <source>
        <dbReference type="ARBA" id="ARBA00023136"/>
    </source>
</evidence>
<proteinExistence type="inferred from homology"/>
<feature type="transmembrane region" description="Helical" evidence="7">
    <location>
        <begin position="93"/>
        <end position="114"/>
    </location>
</feature>